<gene>
    <name evidence="1" type="ORF">Pmani_002987</name>
</gene>
<sequence length="91" mass="9765">MRYLTSGWLNPYAPPRITLGPPHGAQRPHRGPSGSFWQLAGLILPPLKIAIRGEGGSPGCRGTPHTSAVRNEGWTICTLVKMCTGASRPLH</sequence>
<evidence type="ECO:0000313" key="1">
    <source>
        <dbReference type="EMBL" id="KAK4326461.1"/>
    </source>
</evidence>
<evidence type="ECO:0000313" key="2">
    <source>
        <dbReference type="Proteomes" id="UP001292094"/>
    </source>
</evidence>
<name>A0AAE1QGN8_9EUCA</name>
<dbReference type="EMBL" id="JAWZYT010000216">
    <property type="protein sequence ID" value="KAK4326461.1"/>
    <property type="molecule type" value="Genomic_DNA"/>
</dbReference>
<dbReference type="Proteomes" id="UP001292094">
    <property type="component" value="Unassembled WGS sequence"/>
</dbReference>
<accession>A0AAE1QGN8</accession>
<comment type="caution">
    <text evidence="1">The sequence shown here is derived from an EMBL/GenBank/DDBJ whole genome shotgun (WGS) entry which is preliminary data.</text>
</comment>
<proteinExistence type="predicted"/>
<protein>
    <submittedName>
        <fullName evidence="1">Uncharacterized protein</fullName>
    </submittedName>
</protein>
<reference evidence="1" key="1">
    <citation type="submission" date="2023-11" db="EMBL/GenBank/DDBJ databases">
        <title>Genome assemblies of two species of porcelain crab, Petrolisthes cinctipes and Petrolisthes manimaculis (Anomura: Porcellanidae).</title>
        <authorList>
            <person name="Angst P."/>
        </authorList>
    </citation>
    <scope>NUCLEOTIDE SEQUENCE</scope>
    <source>
        <strain evidence="1">PB745_02</strain>
        <tissue evidence="1">Gill</tissue>
    </source>
</reference>
<dbReference type="AlphaFoldDB" id="A0AAE1QGN8"/>
<organism evidence="1 2">
    <name type="scientific">Petrolisthes manimaculis</name>
    <dbReference type="NCBI Taxonomy" id="1843537"/>
    <lineage>
        <taxon>Eukaryota</taxon>
        <taxon>Metazoa</taxon>
        <taxon>Ecdysozoa</taxon>
        <taxon>Arthropoda</taxon>
        <taxon>Crustacea</taxon>
        <taxon>Multicrustacea</taxon>
        <taxon>Malacostraca</taxon>
        <taxon>Eumalacostraca</taxon>
        <taxon>Eucarida</taxon>
        <taxon>Decapoda</taxon>
        <taxon>Pleocyemata</taxon>
        <taxon>Anomura</taxon>
        <taxon>Galatheoidea</taxon>
        <taxon>Porcellanidae</taxon>
        <taxon>Petrolisthes</taxon>
    </lineage>
</organism>
<keyword evidence="2" id="KW-1185">Reference proteome</keyword>